<gene>
    <name evidence="17" type="ORF">HYPSUDRAFT_190317</name>
</gene>
<evidence type="ECO:0000256" key="1">
    <source>
        <dbReference type="ARBA" id="ARBA00001974"/>
    </source>
</evidence>
<dbReference type="PANTHER" id="PTHR11552:SF213">
    <property type="entry name" value="DEHYDROGENASE, PUTATIVE-RELATED"/>
    <property type="match status" value="1"/>
</dbReference>
<comment type="catalytic activity">
    <reaction evidence="12">
        <text>a pyranoside + acceptor = a pyranosid-3,4-diulose + reduced acceptor.</text>
        <dbReference type="EC" id="1.1.99.29"/>
    </reaction>
</comment>
<evidence type="ECO:0000256" key="4">
    <source>
        <dbReference type="ARBA" id="ARBA00011245"/>
    </source>
</evidence>
<feature type="domain" description="Glucose-methanol-choline oxidoreductase N-terminal" evidence="15">
    <location>
        <begin position="142"/>
        <end position="411"/>
    </location>
</feature>
<dbReference type="GO" id="GO:0050660">
    <property type="term" value="F:flavin adenine dinucleotide binding"/>
    <property type="evidence" value="ECO:0007669"/>
    <property type="project" value="InterPro"/>
</dbReference>
<dbReference type="EC" id="1.1.99.29" evidence="5"/>
<feature type="binding site" evidence="13">
    <location>
        <position position="316"/>
    </location>
    <ligand>
        <name>FAD</name>
        <dbReference type="ChEBI" id="CHEBI:57692"/>
    </ligand>
</feature>
<evidence type="ECO:0000259" key="15">
    <source>
        <dbReference type="Pfam" id="PF00732"/>
    </source>
</evidence>
<dbReference type="InterPro" id="IPR012132">
    <property type="entry name" value="GMC_OxRdtase"/>
</dbReference>
<evidence type="ECO:0000256" key="3">
    <source>
        <dbReference type="ARBA" id="ARBA00010790"/>
    </source>
</evidence>
<feature type="binding site" evidence="13">
    <location>
        <begin position="157"/>
        <end position="160"/>
    </location>
    <ligand>
        <name>FAD</name>
        <dbReference type="ChEBI" id="CHEBI:57692"/>
    </ligand>
</feature>
<dbReference type="PIRSF" id="PIRSF000137">
    <property type="entry name" value="Alcohol_oxidase"/>
    <property type="match status" value="1"/>
</dbReference>
<evidence type="ECO:0000256" key="2">
    <source>
        <dbReference type="ARBA" id="ARBA00004613"/>
    </source>
</evidence>
<proteinExistence type="inferred from homology"/>
<evidence type="ECO:0000256" key="12">
    <source>
        <dbReference type="ARBA" id="ARBA00034059"/>
    </source>
</evidence>
<name>A0A0D2M7F2_HYPSF</name>
<comment type="cofactor">
    <cofactor evidence="1 13">
        <name>FAD</name>
        <dbReference type="ChEBI" id="CHEBI:57692"/>
    </cofactor>
</comment>
<comment type="subunit">
    <text evidence="4">Monomer.</text>
</comment>
<dbReference type="EMBL" id="KN817581">
    <property type="protein sequence ID" value="KJA19143.1"/>
    <property type="molecule type" value="Genomic_DNA"/>
</dbReference>
<sequence>MRREYVHFLALGLSCLWPHVSNAVTIPDAVTANATQTAANTYDYVVVGSGPGGGPLAARLAQAGYSVLLLDAGEDHATDNVVQIPLLQTSASEYTPITWQFFVSHYDDPTVAIKDPKFTWKQPDGSLWVGPNPPAGSTPLGIYYPRASTLGGCSEHNAMVALYPSEADWEIVANITGDSSWSPSNMRKYWTALENNQYLTPGTAAAATHGFGGWLDVTLTDLRLVLRDARWLSILRGAATVMGTNLATSVINTVDLVASMMVTDVNNASPTRDNTPGIYQVPLSVTNATRARSSQRMMILNTAKKYKLTVQLSTLVTSVIFDRTYSTPRAIGVRYIQGSHLYRADPNSGSATQTSSGSFFARREVILSGGVYNTPQLLKLSGVGPAAELKALNIPVVLNSPGVGTNMQDRYEVTVTGSLATNFASYDGCTFLQTADDPCYDKWFNNSTDHGIYGTNGVAFGIFEKSSVAQNNEVDLFVGGLPANFHGYFPGYSTTADIHTWAYLVLKAHTRNNAGTVTLRTTDPRDMPNINFRSFTVGGDLDLQAVYEGVQLARTVFNHTITPDGPFVEQSPGASITSENDVKDWIKSSAWGHHASCTVPIGAASDPNTPLDSKFRVKGINGLRVVDASVFPKIPDFYIVGAIYVISEKAAAVIIQDAKST</sequence>
<dbReference type="STRING" id="945553.A0A0D2M7F2"/>
<feature type="domain" description="Glucose-methanol-choline oxidoreductase C-terminal" evidence="16">
    <location>
        <begin position="513"/>
        <end position="645"/>
    </location>
</feature>
<comment type="function">
    <text evidence="7">Catalyzes the single-oxidation or sequential double oxidation reaction of carbohydrates primarily at carbon-2 and/or carbon-3 with the concomitant reduction of the flavin. The enzyme exhibits a broad sugar substrate specificity, oxidizing different aldopyranoses to the corresponding C-1, C-2, C-3 or C-1,2, C-2,3 and C-3,4 (di)dehydro sugars with substrate-specific regioselectivity. Accepts only a narrow range of electron acceptors such as substituted benzoquinones and complexed metal ions and reacts extremely slowly with O(2) as acceptor. May play a role in the natural recycling of plant matter by oxidizing all major monosaccharides in lignocellulose and by reducing quinone compounds or reactive radical species generated during lignin depolymerization.</text>
</comment>
<accession>A0A0D2M7F2</accession>
<dbReference type="GO" id="GO:0033718">
    <property type="term" value="F:pyranose dehydrogenase (acceptor) activity"/>
    <property type="evidence" value="ECO:0007669"/>
    <property type="project" value="UniProtKB-EC"/>
</dbReference>
<dbReference type="Gene3D" id="3.30.560.10">
    <property type="entry name" value="Glucose Oxidase, domain 3"/>
    <property type="match status" value="1"/>
</dbReference>
<reference evidence="18" key="1">
    <citation type="submission" date="2014-04" db="EMBL/GenBank/DDBJ databases">
        <title>Evolutionary Origins and Diversification of the Mycorrhizal Mutualists.</title>
        <authorList>
            <consortium name="DOE Joint Genome Institute"/>
            <consortium name="Mycorrhizal Genomics Consortium"/>
            <person name="Kohler A."/>
            <person name="Kuo A."/>
            <person name="Nagy L.G."/>
            <person name="Floudas D."/>
            <person name="Copeland A."/>
            <person name="Barry K.W."/>
            <person name="Cichocki N."/>
            <person name="Veneault-Fourrey C."/>
            <person name="LaButti K."/>
            <person name="Lindquist E.A."/>
            <person name="Lipzen A."/>
            <person name="Lundell T."/>
            <person name="Morin E."/>
            <person name="Murat C."/>
            <person name="Riley R."/>
            <person name="Ohm R."/>
            <person name="Sun H."/>
            <person name="Tunlid A."/>
            <person name="Henrissat B."/>
            <person name="Grigoriev I.V."/>
            <person name="Hibbett D.S."/>
            <person name="Martin F."/>
        </authorList>
    </citation>
    <scope>NUCLEOTIDE SEQUENCE [LARGE SCALE GENOMIC DNA]</scope>
    <source>
        <strain evidence="18">FD-334 SS-4</strain>
    </source>
</reference>
<dbReference type="Pfam" id="PF00732">
    <property type="entry name" value="GMC_oxred_N"/>
    <property type="match status" value="1"/>
</dbReference>
<comment type="catalytic activity">
    <reaction evidence="10">
        <text>pyranose + acceptor = pyranos-3-ulose + reduced acceptor.</text>
        <dbReference type="EC" id="1.1.99.29"/>
    </reaction>
</comment>
<evidence type="ECO:0000256" key="5">
    <source>
        <dbReference type="ARBA" id="ARBA00013177"/>
    </source>
</evidence>
<keyword evidence="13" id="KW-0274">FAD</keyword>
<comment type="catalytic activity">
    <reaction evidence="9">
        <text>pyranose + acceptor = pyranos-2,3-diulose + reduced acceptor.</text>
        <dbReference type="EC" id="1.1.99.29"/>
    </reaction>
</comment>
<dbReference type="OrthoDB" id="269227at2759"/>
<evidence type="ECO:0000313" key="17">
    <source>
        <dbReference type="EMBL" id="KJA19143.1"/>
    </source>
</evidence>
<protein>
    <recommendedName>
        <fullName evidence="5">pyranose dehydrogenase (acceptor)</fullName>
        <ecNumber evidence="5">1.1.99.29</ecNumber>
    </recommendedName>
</protein>
<keyword evidence="14" id="KW-0732">Signal</keyword>
<dbReference type="OMA" id="WILQVAN"/>
<evidence type="ECO:0000259" key="16">
    <source>
        <dbReference type="Pfam" id="PF05199"/>
    </source>
</evidence>
<dbReference type="InterPro" id="IPR007867">
    <property type="entry name" value="GMC_OxRtase_C"/>
</dbReference>
<evidence type="ECO:0000313" key="18">
    <source>
        <dbReference type="Proteomes" id="UP000054270"/>
    </source>
</evidence>
<dbReference type="PANTHER" id="PTHR11552">
    <property type="entry name" value="GLUCOSE-METHANOL-CHOLINE GMC OXIDOREDUCTASE"/>
    <property type="match status" value="1"/>
</dbReference>
<feature type="chain" id="PRO_5002246766" description="pyranose dehydrogenase (acceptor)" evidence="14">
    <location>
        <begin position="24"/>
        <end position="661"/>
    </location>
</feature>
<dbReference type="SUPFAM" id="SSF54373">
    <property type="entry name" value="FAD-linked reductases, C-terminal domain"/>
    <property type="match status" value="1"/>
</dbReference>
<keyword evidence="18" id="KW-1185">Reference proteome</keyword>
<dbReference type="Pfam" id="PF05199">
    <property type="entry name" value="GMC_oxred_C"/>
    <property type="match status" value="1"/>
</dbReference>
<dbReference type="Proteomes" id="UP000054270">
    <property type="component" value="Unassembled WGS sequence"/>
</dbReference>
<evidence type="ECO:0000256" key="7">
    <source>
        <dbReference type="ARBA" id="ARBA00024699"/>
    </source>
</evidence>
<comment type="catalytic activity">
    <reaction evidence="11">
        <text>a pyranoside + acceptor = a pyranosid-3-ulose + reduced acceptor.</text>
        <dbReference type="EC" id="1.1.99.29"/>
    </reaction>
</comment>
<evidence type="ECO:0000256" key="14">
    <source>
        <dbReference type="SAM" id="SignalP"/>
    </source>
</evidence>
<dbReference type="Gene3D" id="3.50.50.60">
    <property type="entry name" value="FAD/NAD(P)-binding domain"/>
    <property type="match status" value="1"/>
</dbReference>
<organism evidence="17 18">
    <name type="scientific">Hypholoma sublateritium (strain FD-334 SS-4)</name>
    <dbReference type="NCBI Taxonomy" id="945553"/>
    <lineage>
        <taxon>Eukaryota</taxon>
        <taxon>Fungi</taxon>
        <taxon>Dikarya</taxon>
        <taxon>Basidiomycota</taxon>
        <taxon>Agaricomycotina</taxon>
        <taxon>Agaricomycetes</taxon>
        <taxon>Agaricomycetidae</taxon>
        <taxon>Agaricales</taxon>
        <taxon>Agaricineae</taxon>
        <taxon>Strophariaceae</taxon>
        <taxon>Hypholoma</taxon>
    </lineage>
</organism>
<dbReference type="InterPro" id="IPR000172">
    <property type="entry name" value="GMC_OxRdtase_N"/>
</dbReference>
<evidence type="ECO:0000256" key="13">
    <source>
        <dbReference type="PIRSR" id="PIRSR000137-2"/>
    </source>
</evidence>
<comment type="catalytic activity">
    <reaction evidence="8">
        <text>pyranose + acceptor = pyranos-2-ulose + reduced acceptor.</text>
        <dbReference type="EC" id="1.1.99.29"/>
    </reaction>
</comment>
<evidence type="ECO:0000256" key="10">
    <source>
        <dbReference type="ARBA" id="ARBA00034029"/>
    </source>
</evidence>
<evidence type="ECO:0000256" key="11">
    <source>
        <dbReference type="ARBA" id="ARBA00034050"/>
    </source>
</evidence>
<evidence type="ECO:0000256" key="6">
    <source>
        <dbReference type="ARBA" id="ARBA00022525"/>
    </source>
</evidence>
<keyword evidence="6" id="KW-0964">Secreted</keyword>
<keyword evidence="13" id="KW-0285">Flavoprotein</keyword>
<comment type="subcellular location">
    <subcellularLocation>
        <location evidence="2">Secreted</location>
    </subcellularLocation>
</comment>
<dbReference type="PROSITE" id="PS51257">
    <property type="entry name" value="PROKAR_LIPOPROTEIN"/>
    <property type="match status" value="1"/>
</dbReference>
<evidence type="ECO:0000256" key="9">
    <source>
        <dbReference type="ARBA" id="ARBA00034010"/>
    </source>
</evidence>
<dbReference type="InterPro" id="IPR036188">
    <property type="entry name" value="FAD/NAD-bd_sf"/>
</dbReference>
<dbReference type="GO" id="GO:0005576">
    <property type="term" value="C:extracellular region"/>
    <property type="evidence" value="ECO:0007669"/>
    <property type="project" value="UniProtKB-SubCell"/>
</dbReference>
<dbReference type="AlphaFoldDB" id="A0A0D2M7F2"/>
<dbReference type="SUPFAM" id="SSF51905">
    <property type="entry name" value="FAD/NAD(P)-binding domain"/>
    <property type="match status" value="1"/>
</dbReference>
<comment type="similarity">
    <text evidence="3">Belongs to the GMC oxidoreductase family.</text>
</comment>
<evidence type="ECO:0000256" key="8">
    <source>
        <dbReference type="ARBA" id="ARBA00033986"/>
    </source>
</evidence>
<feature type="signal peptide" evidence="14">
    <location>
        <begin position="1"/>
        <end position="23"/>
    </location>
</feature>